<proteinExistence type="predicted"/>
<dbReference type="Gene3D" id="3.40.30.10">
    <property type="entry name" value="Glutaredoxin"/>
    <property type="match status" value="2"/>
</dbReference>
<dbReference type="InterPro" id="IPR036249">
    <property type="entry name" value="Thioredoxin-like_sf"/>
</dbReference>
<dbReference type="PANTHER" id="PTHR45288:SF1">
    <property type="entry name" value="THIOREDOXIN FAMILY PROTEIN"/>
    <property type="match status" value="1"/>
</dbReference>
<feature type="domain" description="GST N-terminal" evidence="1">
    <location>
        <begin position="224"/>
        <end position="306"/>
    </location>
</feature>
<organism evidence="2">
    <name type="scientific">Chaetoceros debilis</name>
    <dbReference type="NCBI Taxonomy" id="122233"/>
    <lineage>
        <taxon>Eukaryota</taxon>
        <taxon>Sar</taxon>
        <taxon>Stramenopiles</taxon>
        <taxon>Ochrophyta</taxon>
        <taxon>Bacillariophyta</taxon>
        <taxon>Coscinodiscophyceae</taxon>
        <taxon>Chaetocerotophycidae</taxon>
        <taxon>Chaetocerotales</taxon>
        <taxon>Chaetocerotaceae</taxon>
        <taxon>Chaetoceros</taxon>
    </lineage>
</organism>
<dbReference type="PROSITE" id="PS50404">
    <property type="entry name" value="GST_NTER"/>
    <property type="match status" value="1"/>
</dbReference>
<dbReference type="Pfam" id="PF00462">
    <property type="entry name" value="Glutaredoxin"/>
    <property type="match status" value="1"/>
</dbReference>
<evidence type="ECO:0000259" key="1">
    <source>
        <dbReference type="PROSITE" id="PS50404"/>
    </source>
</evidence>
<dbReference type="InterPro" id="IPR002109">
    <property type="entry name" value="Glutaredoxin"/>
</dbReference>
<gene>
    <name evidence="2" type="ORF">CDEB00056_LOCUS370</name>
</gene>
<reference evidence="2" key="1">
    <citation type="submission" date="2021-01" db="EMBL/GenBank/DDBJ databases">
        <authorList>
            <person name="Corre E."/>
            <person name="Pelletier E."/>
            <person name="Niang G."/>
            <person name="Scheremetjew M."/>
            <person name="Finn R."/>
            <person name="Kale V."/>
            <person name="Holt S."/>
            <person name="Cochrane G."/>
            <person name="Meng A."/>
            <person name="Brown T."/>
            <person name="Cohen L."/>
        </authorList>
    </citation>
    <scope>NUCLEOTIDE SEQUENCE</scope>
    <source>
        <strain evidence="2">MM31A-1</strain>
    </source>
</reference>
<name>A0A7S3V3X1_9STRA</name>
<protein>
    <recommendedName>
        <fullName evidence="1">GST N-terminal domain-containing protein</fullName>
    </recommendedName>
</protein>
<dbReference type="InterPro" id="IPR004045">
    <property type="entry name" value="Glutathione_S-Trfase_N"/>
</dbReference>
<accession>A0A7S3V3X1</accession>
<dbReference type="AlphaFoldDB" id="A0A7S3V3X1"/>
<dbReference type="PROSITE" id="PS51354">
    <property type="entry name" value="GLUTAREDOXIN_2"/>
    <property type="match status" value="2"/>
</dbReference>
<dbReference type="EMBL" id="HBIO01000508">
    <property type="protein sequence ID" value="CAE0455529.1"/>
    <property type="molecule type" value="Transcribed_RNA"/>
</dbReference>
<dbReference type="SUPFAM" id="SSF52833">
    <property type="entry name" value="Thioredoxin-like"/>
    <property type="match status" value="2"/>
</dbReference>
<sequence>MISFTVSLVFFFRAAYFVTAFLLPKTGRVNFNFNERNISSHPPSAALRMSIPNSFDTLTSGLASIARLPFGTIVSGDAKSTPPPILALYDKEGSNECRVVRERITELDLVVDVVVPSATNSRVFNDENYEYFLGKDSSAATVPRLIVQKEDIEETLVGADKIITYFEEIYGERPPVVDENDEEIKKQVVSALILFAENLPSLFRYNRGNTVAGCALPPSKPMPSMLVLYSYEGNQFCRLVREVLTELDVPYTLKSAGKGSTRRTELSDITGGSTQCPYLMDPNTGKNISDSKDIIQYLYKNYALFTPPNELLGDLSDILTPILKPVYKQLAPLQAGSGGENKVEYEATIAAAKSQIEEEIASEDIVIYTYSLSPFCTEATAVLDNLEVAYKEISLGKEWVPFLINEDGPQKRAALGEMTGQTALPHVFVSGKNVGGLYDGLLPALEDGSFWKLLKGDNK</sequence>
<evidence type="ECO:0000313" key="2">
    <source>
        <dbReference type="EMBL" id="CAE0455529.1"/>
    </source>
</evidence>
<dbReference type="Pfam" id="PF13417">
    <property type="entry name" value="GST_N_3"/>
    <property type="match status" value="2"/>
</dbReference>
<dbReference type="PANTHER" id="PTHR45288">
    <property type="entry name" value="THIOREDOXIN FAMILY PROTEIN"/>
    <property type="match status" value="1"/>
</dbReference>